<dbReference type="EMBL" id="CAJGYM010000283">
    <property type="protein sequence ID" value="CAD6200272.1"/>
    <property type="molecule type" value="Genomic_DNA"/>
</dbReference>
<accession>A0A8S1I0S0</accession>
<gene>
    <name evidence="1" type="ORF">CAUJ_LOCUS16169</name>
</gene>
<protein>
    <submittedName>
        <fullName evidence="1">Uncharacterized protein</fullName>
    </submittedName>
</protein>
<dbReference type="Proteomes" id="UP000835052">
    <property type="component" value="Unassembled WGS sequence"/>
</dbReference>
<comment type="caution">
    <text evidence="1">The sequence shown here is derived from an EMBL/GenBank/DDBJ whole genome shotgun (WGS) entry which is preliminary data.</text>
</comment>
<keyword evidence="2" id="KW-1185">Reference proteome</keyword>
<evidence type="ECO:0000313" key="2">
    <source>
        <dbReference type="Proteomes" id="UP000835052"/>
    </source>
</evidence>
<proteinExistence type="predicted"/>
<dbReference type="AlphaFoldDB" id="A0A8S1I0S0"/>
<reference evidence="1" key="1">
    <citation type="submission" date="2020-10" db="EMBL/GenBank/DDBJ databases">
        <authorList>
            <person name="Kikuchi T."/>
        </authorList>
    </citation>
    <scope>NUCLEOTIDE SEQUENCE</scope>
    <source>
        <strain evidence="1">NKZ352</strain>
    </source>
</reference>
<name>A0A8S1I0S0_9PELO</name>
<organism evidence="1 2">
    <name type="scientific">Caenorhabditis auriculariae</name>
    <dbReference type="NCBI Taxonomy" id="2777116"/>
    <lineage>
        <taxon>Eukaryota</taxon>
        <taxon>Metazoa</taxon>
        <taxon>Ecdysozoa</taxon>
        <taxon>Nematoda</taxon>
        <taxon>Chromadorea</taxon>
        <taxon>Rhabditida</taxon>
        <taxon>Rhabditina</taxon>
        <taxon>Rhabditomorpha</taxon>
        <taxon>Rhabditoidea</taxon>
        <taxon>Rhabditidae</taxon>
        <taxon>Peloderinae</taxon>
        <taxon>Caenorhabditis</taxon>
    </lineage>
</organism>
<sequence length="141" mass="16205">MTEWYTSDQRQEEKVAEQLAELEKLDQPTVAVILVQQELISLTRLEAPQGSKFLQKASIDRENDKLYRHHNPAAKLLEDYSLADAIAFRSATNEGIHLPASRTKPDRRPESLNIADFKTSSLRSDKPTQAYRVQRHSEFQI</sequence>
<evidence type="ECO:0000313" key="1">
    <source>
        <dbReference type="EMBL" id="CAD6200272.1"/>
    </source>
</evidence>